<keyword id="KW-0903">Direct protein sequencing</keyword>
<proteinExistence type="evidence at protein level"/>
<protein>
    <submittedName>
        <fullName>ANTIGONDADOTROPIC DECAPEPTIDE, AGD</fullName>
    </submittedName>
</protein>
<name>Q9TRC1_BOVIN</name>
<sequence length="10" mass="1188">SFPTTKTYFP</sequence>
<organism>
    <name type="scientific">Bos taurus</name>
    <name type="common">Bovine</name>
    <dbReference type="NCBI Taxonomy" id="9913"/>
    <lineage>
        <taxon>Eukaryota</taxon>
        <taxon>Metazoa</taxon>
        <taxon>Chordata</taxon>
        <taxon>Craniata</taxon>
        <taxon>Vertebrata</taxon>
        <taxon>Euteleostomi</taxon>
        <taxon>Mammalia</taxon>
        <taxon>Eutheria</taxon>
        <taxon>Laurasiatheria</taxon>
        <taxon>Artiodactyla</taxon>
        <taxon>Ruminantia</taxon>
        <taxon>Pecora</taxon>
        <taxon>Bovidae</taxon>
        <taxon>Bovinae</taxon>
        <taxon>Bos</taxon>
    </lineage>
</organism>
<reference key="1">
    <citation type="journal article" date="1994" name="Life Sci.">
        <title>Structure of a pineal gland-derived antigonadotropic decapeptide.</title>
        <authorList>
            <person name="Benson B."/>
            <person name="Ebels I."/>
        </authorList>
    </citation>
    <scope>PROTEIN SEQUENCE</scope>
</reference>
<accession>Q9TRC1</accession>